<dbReference type="Pfam" id="PF19700">
    <property type="entry name" value="DUF6198"/>
    <property type="match status" value="1"/>
</dbReference>
<feature type="transmembrane region" description="Helical" evidence="1">
    <location>
        <begin position="177"/>
        <end position="195"/>
    </location>
</feature>
<dbReference type="OrthoDB" id="154912at2"/>
<keyword evidence="1" id="KW-1133">Transmembrane helix</keyword>
<evidence type="ECO:0000313" key="2">
    <source>
        <dbReference type="EMBL" id="TLG73849.1"/>
    </source>
</evidence>
<dbReference type="AlphaFoldDB" id="A0A5R8QB88"/>
<evidence type="ECO:0000256" key="1">
    <source>
        <dbReference type="SAM" id="Phobius"/>
    </source>
</evidence>
<evidence type="ECO:0000313" key="3">
    <source>
        <dbReference type="Proteomes" id="UP000306912"/>
    </source>
</evidence>
<dbReference type="RefSeq" id="WP_138190986.1">
    <property type="nucleotide sequence ID" value="NZ_VBWP01000005.1"/>
</dbReference>
<protein>
    <recommendedName>
        <fullName evidence="4">YitT family protein</fullName>
    </recommendedName>
</protein>
<keyword evidence="1" id="KW-0812">Transmembrane</keyword>
<sequence>MNKYLSLTLRILVVIGGTFVSAVGIKFFLMGGMGVDPISTFLLGIMNYVPIEFGTASQLFSVVVIGIMFFLERKHLGIGSIINGLGIGFFINIINIGDVTLAPIYQFAYLDMIIGPLLLGIGIGIYLSANLGGSSLECLMTFFAEKTKFHIRYVRIALDLTLVVLGIIMGAQFGIGTFLGVICIGPVVSFTMMAINSIRKKLKTA</sequence>
<organism evidence="2 3">
    <name type="scientific">Culicoidibacter larvae</name>
    <dbReference type="NCBI Taxonomy" id="2579976"/>
    <lineage>
        <taxon>Bacteria</taxon>
        <taxon>Bacillati</taxon>
        <taxon>Bacillota</taxon>
        <taxon>Culicoidibacteria</taxon>
        <taxon>Culicoidibacterales</taxon>
        <taxon>Culicoidibacteraceae</taxon>
        <taxon>Culicoidibacter</taxon>
    </lineage>
</organism>
<feature type="transmembrane region" description="Helical" evidence="1">
    <location>
        <begin position="153"/>
        <end position="171"/>
    </location>
</feature>
<keyword evidence="1" id="KW-0472">Membrane</keyword>
<name>A0A5R8QB88_9FIRM</name>
<dbReference type="PANTHER" id="PTHR40078:SF1">
    <property type="entry name" value="INTEGRAL MEMBRANE PROTEIN"/>
    <property type="match status" value="1"/>
</dbReference>
<dbReference type="Proteomes" id="UP000306912">
    <property type="component" value="Unassembled WGS sequence"/>
</dbReference>
<accession>A0A5R8QB88</accession>
<dbReference type="FunCoup" id="A0A5R8QB88">
    <property type="interactions" value="126"/>
</dbReference>
<dbReference type="EMBL" id="VBWP01000005">
    <property type="protein sequence ID" value="TLG73849.1"/>
    <property type="molecule type" value="Genomic_DNA"/>
</dbReference>
<proteinExistence type="predicted"/>
<keyword evidence="3" id="KW-1185">Reference proteome</keyword>
<dbReference type="InterPro" id="IPR038750">
    <property type="entry name" value="YczE/YyaS-like"/>
</dbReference>
<dbReference type="PANTHER" id="PTHR40078">
    <property type="entry name" value="INTEGRAL MEMBRANE PROTEIN-RELATED"/>
    <property type="match status" value="1"/>
</dbReference>
<feature type="transmembrane region" description="Helical" evidence="1">
    <location>
        <begin position="7"/>
        <end position="29"/>
    </location>
</feature>
<gene>
    <name evidence="2" type="ORF">FEZ08_06860</name>
</gene>
<dbReference type="InParanoid" id="A0A5R8QB88"/>
<feature type="transmembrane region" description="Helical" evidence="1">
    <location>
        <begin position="78"/>
        <end position="97"/>
    </location>
</feature>
<reference evidence="2 3" key="1">
    <citation type="submission" date="2019-05" db="EMBL/GenBank/DDBJ databases">
        <title>Culicoidintestinum kansasii gen. nov., sp. nov. from the gastrointestinal tract of the biting midge, Culicoides sonorensis.</title>
        <authorList>
            <person name="Neupane S."/>
            <person name="Ghosh A."/>
            <person name="Gunther S."/>
            <person name="Martin K."/>
            <person name="Zurek L."/>
        </authorList>
    </citation>
    <scope>NUCLEOTIDE SEQUENCE [LARGE SCALE GENOMIC DNA]</scope>
    <source>
        <strain evidence="2 3">CS-1</strain>
    </source>
</reference>
<feature type="transmembrane region" description="Helical" evidence="1">
    <location>
        <begin position="109"/>
        <end position="132"/>
    </location>
</feature>
<evidence type="ECO:0008006" key="4">
    <source>
        <dbReference type="Google" id="ProtNLM"/>
    </source>
</evidence>
<feature type="transmembrane region" description="Helical" evidence="1">
    <location>
        <begin position="49"/>
        <end position="71"/>
    </location>
</feature>
<comment type="caution">
    <text evidence="2">The sequence shown here is derived from an EMBL/GenBank/DDBJ whole genome shotgun (WGS) entry which is preliminary data.</text>
</comment>